<feature type="transmembrane region" description="Helical" evidence="6">
    <location>
        <begin position="452"/>
        <end position="478"/>
    </location>
</feature>
<sequence length="549" mass="61478">MKEYDTENNYIDRNHDLLEENKSRLYKLNGIENINKKNETGMELANNSSGKTAENNSSGQRRQTLHRWWIVLPVIVVSMTVASTDPILMNDLMIRRYRLEYGVTNMSSPASETACNADASQNDSTLLEKATKVQKAVSRLNILMAGVGALPAVLTYVILGANCDRIGRKPLILLPCIGRIIRFIILLSLVELNLGDIWFIISTVIDGLFGSNSVLLLGAIAYITDCTTDSQRSRAMVLEEAAVALTRIFPLLGLGFWLQKHGYTLPMSVLLGLNVAALIYTILLQPESHGDNHQNIIQVFKRLADIRLSPIRGTYRVFLIKRPGYDQRRIILLTLAQIGLFIVLFGFASIHPLYLYGKPLCFDVLALAILTSAQFSLMIIISIVLSVWKNPFTNSSLLPFIGIFLYIIHLILFGLAQKTWFLYVAVFIGCLFFIVMAVLRSRLTILVNDTEFALVFIATGIVESIGSYVVGIVANAIYAATIDVYPGIIFFILAAIAIIPLLITGYLLAWPLWRRIRRIPSERVEEDVRRSPMDVEMNTDSPVFETKLL</sequence>
<feature type="transmembrane region" description="Helical" evidence="6">
    <location>
        <begin position="68"/>
        <end position="89"/>
    </location>
</feature>
<dbReference type="Proteomes" id="UP000663828">
    <property type="component" value="Unassembled WGS sequence"/>
</dbReference>
<feature type="transmembrane region" description="Helical" evidence="6">
    <location>
        <begin position="484"/>
        <end position="509"/>
    </location>
</feature>
<keyword evidence="8" id="KW-1185">Reference proteome</keyword>
<dbReference type="Pfam" id="PF07690">
    <property type="entry name" value="MFS_1"/>
    <property type="match status" value="1"/>
</dbReference>
<name>A0A815MJR7_ADIRI</name>
<evidence type="ECO:0000256" key="5">
    <source>
        <dbReference type="SAM" id="MobiDB-lite"/>
    </source>
</evidence>
<evidence type="ECO:0000256" key="6">
    <source>
        <dbReference type="SAM" id="Phobius"/>
    </source>
</evidence>
<feature type="transmembrane region" description="Helical" evidence="6">
    <location>
        <begin position="397"/>
        <end position="415"/>
    </location>
</feature>
<evidence type="ECO:0000256" key="1">
    <source>
        <dbReference type="ARBA" id="ARBA00004141"/>
    </source>
</evidence>
<feature type="transmembrane region" description="Helical" evidence="6">
    <location>
        <begin position="364"/>
        <end position="385"/>
    </location>
</feature>
<keyword evidence="4 6" id="KW-0472">Membrane</keyword>
<dbReference type="GO" id="GO:0016020">
    <property type="term" value="C:membrane"/>
    <property type="evidence" value="ECO:0007669"/>
    <property type="project" value="UniProtKB-SubCell"/>
</dbReference>
<comment type="subcellular location">
    <subcellularLocation>
        <location evidence="1">Membrane</location>
        <topology evidence="1">Multi-pass membrane protein</topology>
    </subcellularLocation>
</comment>
<keyword evidence="2 6" id="KW-0812">Transmembrane</keyword>
<gene>
    <name evidence="7" type="ORF">XAT740_LOCUS35302</name>
</gene>
<dbReference type="InterPro" id="IPR036259">
    <property type="entry name" value="MFS_trans_sf"/>
</dbReference>
<feature type="transmembrane region" description="Helical" evidence="6">
    <location>
        <begin position="421"/>
        <end position="440"/>
    </location>
</feature>
<dbReference type="AlphaFoldDB" id="A0A815MJR7"/>
<dbReference type="PANTHER" id="PTHR23507:SF1">
    <property type="entry name" value="FI18259P1-RELATED"/>
    <property type="match status" value="1"/>
</dbReference>
<dbReference type="PANTHER" id="PTHR23507">
    <property type="entry name" value="ZGC:174356"/>
    <property type="match status" value="1"/>
</dbReference>
<feature type="transmembrane region" description="Helical" evidence="6">
    <location>
        <begin position="140"/>
        <end position="159"/>
    </location>
</feature>
<evidence type="ECO:0000256" key="4">
    <source>
        <dbReference type="ARBA" id="ARBA00023136"/>
    </source>
</evidence>
<protein>
    <submittedName>
        <fullName evidence="7">Uncharacterized protein</fullName>
    </submittedName>
</protein>
<dbReference type="EMBL" id="CAJNOR010003526">
    <property type="protein sequence ID" value="CAF1422515.1"/>
    <property type="molecule type" value="Genomic_DNA"/>
</dbReference>
<evidence type="ECO:0000313" key="7">
    <source>
        <dbReference type="EMBL" id="CAF1422515.1"/>
    </source>
</evidence>
<evidence type="ECO:0000313" key="8">
    <source>
        <dbReference type="Proteomes" id="UP000663828"/>
    </source>
</evidence>
<organism evidence="7 8">
    <name type="scientific">Adineta ricciae</name>
    <name type="common">Rotifer</name>
    <dbReference type="NCBI Taxonomy" id="249248"/>
    <lineage>
        <taxon>Eukaryota</taxon>
        <taxon>Metazoa</taxon>
        <taxon>Spiralia</taxon>
        <taxon>Gnathifera</taxon>
        <taxon>Rotifera</taxon>
        <taxon>Eurotatoria</taxon>
        <taxon>Bdelloidea</taxon>
        <taxon>Adinetida</taxon>
        <taxon>Adinetidae</taxon>
        <taxon>Adineta</taxon>
    </lineage>
</organism>
<feature type="transmembrane region" description="Helical" evidence="6">
    <location>
        <begin position="330"/>
        <end position="352"/>
    </location>
</feature>
<feature type="region of interest" description="Disordered" evidence="5">
    <location>
        <begin position="39"/>
        <end position="59"/>
    </location>
</feature>
<dbReference type="GO" id="GO:0022857">
    <property type="term" value="F:transmembrane transporter activity"/>
    <property type="evidence" value="ECO:0007669"/>
    <property type="project" value="InterPro"/>
</dbReference>
<comment type="caution">
    <text evidence="7">The sequence shown here is derived from an EMBL/GenBank/DDBJ whole genome shotgun (WGS) entry which is preliminary data.</text>
</comment>
<feature type="compositionally biased region" description="Polar residues" evidence="5">
    <location>
        <begin position="45"/>
        <end position="59"/>
    </location>
</feature>
<feature type="transmembrane region" description="Helical" evidence="6">
    <location>
        <begin position="197"/>
        <end position="223"/>
    </location>
</feature>
<proteinExistence type="predicted"/>
<reference evidence="7" key="1">
    <citation type="submission" date="2021-02" db="EMBL/GenBank/DDBJ databases">
        <authorList>
            <person name="Nowell W R."/>
        </authorList>
    </citation>
    <scope>NUCLEOTIDE SEQUENCE</scope>
</reference>
<dbReference type="InterPro" id="IPR011701">
    <property type="entry name" value="MFS"/>
</dbReference>
<feature type="transmembrane region" description="Helical" evidence="6">
    <location>
        <begin position="171"/>
        <end position="191"/>
    </location>
</feature>
<feature type="transmembrane region" description="Helical" evidence="6">
    <location>
        <begin position="263"/>
        <end position="284"/>
    </location>
</feature>
<dbReference type="Gene3D" id="1.20.1250.20">
    <property type="entry name" value="MFS general substrate transporter like domains"/>
    <property type="match status" value="1"/>
</dbReference>
<accession>A0A815MJR7</accession>
<evidence type="ECO:0000256" key="3">
    <source>
        <dbReference type="ARBA" id="ARBA00022989"/>
    </source>
</evidence>
<keyword evidence="3 6" id="KW-1133">Transmembrane helix</keyword>
<evidence type="ECO:0000256" key="2">
    <source>
        <dbReference type="ARBA" id="ARBA00022692"/>
    </source>
</evidence>
<feature type="transmembrane region" description="Helical" evidence="6">
    <location>
        <begin position="235"/>
        <end position="257"/>
    </location>
</feature>
<dbReference type="SUPFAM" id="SSF103473">
    <property type="entry name" value="MFS general substrate transporter"/>
    <property type="match status" value="1"/>
</dbReference>